<proteinExistence type="predicted"/>
<dbReference type="EMBL" id="JARJCN010000018">
    <property type="protein sequence ID" value="KAJ7092260.1"/>
    <property type="molecule type" value="Genomic_DNA"/>
</dbReference>
<sequence length="158" mass="16855">MCLSARVLVATTLPSPPCLSPRSRLYTSPFRRTHPQFPSPFCPTQRRRPGLHTSAKLTHRVVPTNRVEHWVFASAYSAAPGLSFSLGSVQPSAAVLASIPAQSSPIASNIGFSRASLPALSVVHATFSAHRPAGEVIYPALQHYARPAPPSKKPGGDL</sequence>
<protein>
    <submittedName>
        <fullName evidence="1">Uncharacterized protein</fullName>
    </submittedName>
</protein>
<dbReference type="Proteomes" id="UP001222325">
    <property type="component" value="Unassembled WGS sequence"/>
</dbReference>
<evidence type="ECO:0000313" key="2">
    <source>
        <dbReference type="Proteomes" id="UP001222325"/>
    </source>
</evidence>
<evidence type="ECO:0000313" key="1">
    <source>
        <dbReference type="EMBL" id="KAJ7092260.1"/>
    </source>
</evidence>
<gene>
    <name evidence="1" type="ORF">B0H15DRAFT_833234</name>
</gene>
<reference evidence="1" key="1">
    <citation type="submission" date="2023-03" db="EMBL/GenBank/DDBJ databases">
        <title>Massive genome expansion in bonnet fungi (Mycena s.s.) driven by repeated elements and novel gene families across ecological guilds.</title>
        <authorList>
            <consortium name="Lawrence Berkeley National Laboratory"/>
            <person name="Harder C.B."/>
            <person name="Miyauchi S."/>
            <person name="Viragh M."/>
            <person name="Kuo A."/>
            <person name="Thoen E."/>
            <person name="Andreopoulos B."/>
            <person name="Lu D."/>
            <person name="Skrede I."/>
            <person name="Drula E."/>
            <person name="Henrissat B."/>
            <person name="Morin E."/>
            <person name="Kohler A."/>
            <person name="Barry K."/>
            <person name="LaButti K."/>
            <person name="Morin E."/>
            <person name="Salamov A."/>
            <person name="Lipzen A."/>
            <person name="Mereny Z."/>
            <person name="Hegedus B."/>
            <person name="Baldrian P."/>
            <person name="Stursova M."/>
            <person name="Weitz H."/>
            <person name="Taylor A."/>
            <person name="Grigoriev I.V."/>
            <person name="Nagy L.G."/>
            <person name="Martin F."/>
            <person name="Kauserud H."/>
        </authorList>
    </citation>
    <scope>NUCLEOTIDE SEQUENCE</scope>
    <source>
        <strain evidence="1">CBHHK173m</strain>
    </source>
</reference>
<organism evidence="1 2">
    <name type="scientific">Mycena belliarum</name>
    <dbReference type="NCBI Taxonomy" id="1033014"/>
    <lineage>
        <taxon>Eukaryota</taxon>
        <taxon>Fungi</taxon>
        <taxon>Dikarya</taxon>
        <taxon>Basidiomycota</taxon>
        <taxon>Agaricomycotina</taxon>
        <taxon>Agaricomycetes</taxon>
        <taxon>Agaricomycetidae</taxon>
        <taxon>Agaricales</taxon>
        <taxon>Marasmiineae</taxon>
        <taxon>Mycenaceae</taxon>
        <taxon>Mycena</taxon>
    </lineage>
</organism>
<keyword evidence="2" id="KW-1185">Reference proteome</keyword>
<accession>A0AAD6UAZ2</accession>
<dbReference type="AlphaFoldDB" id="A0AAD6UAZ2"/>
<comment type="caution">
    <text evidence="1">The sequence shown here is derived from an EMBL/GenBank/DDBJ whole genome shotgun (WGS) entry which is preliminary data.</text>
</comment>
<name>A0AAD6UAZ2_9AGAR</name>